<dbReference type="GO" id="GO:0043190">
    <property type="term" value="C:ATP-binding cassette (ABC) transporter complex"/>
    <property type="evidence" value="ECO:0007669"/>
    <property type="project" value="InterPro"/>
</dbReference>
<keyword evidence="6 9" id="KW-0812">Transmembrane</keyword>
<organism evidence="10">
    <name type="scientific">hydrothermal vent metagenome</name>
    <dbReference type="NCBI Taxonomy" id="652676"/>
    <lineage>
        <taxon>unclassified sequences</taxon>
        <taxon>metagenomes</taxon>
        <taxon>ecological metagenomes</taxon>
    </lineage>
</organism>
<feature type="transmembrane region" description="Helical" evidence="9">
    <location>
        <begin position="300"/>
        <end position="319"/>
    </location>
</feature>
<dbReference type="Pfam" id="PF03739">
    <property type="entry name" value="LptF_LptG"/>
    <property type="match status" value="1"/>
</dbReference>
<dbReference type="EMBL" id="UOFL01000153">
    <property type="protein sequence ID" value="VAW78452.1"/>
    <property type="molecule type" value="Genomic_DNA"/>
</dbReference>
<dbReference type="PANTHER" id="PTHR33529:SF7">
    <property type="entry name" value="LIPOPOLYSACCHARIDE EXPORT SYSTEM PERMEASE PROTEIN LPTF"/>
    <property type="match status" value="1"/>
</dbReference>
<proteinExistence type="predicted"/>
<evidence type="ECO:0000256" key="7">
    <source>
        <dbReference type="ARBA" id="ARBA00022989"/>
    </source>
</evidence>
<keyword evidence="7 9" id="KW-1133">Transmembrane helix</keyword>
<feature type="transmembrane region" description="Helical" evidence="9">
    <location>
        <begin position="12"/>
        <end position="30"/>
    </location>
</feature>
<accession>A0A3B0YT48</accession>
<evidence type="ECO:0000256" key="8">
    <source>
        <dbReference type="ARBA" id="ARBA00023136"/>
    </source>
</evidence>
<keyword evidence="8 9" id="KW-0472">Membrane</keyword>
<feature type="transmembrane region" description="Helical" evidence="9">
    <location>
        <begin position="61"/>
        <end position="82"/>
    </location>
</feature>
<reference evidence="10" key="1">
    <citation type="submission" date="2018-06" db="EMBL/GenBank/DDBJ databases">
        <authorList>
            <person name="Zhirakovskaya E."/>
        </authorList>
    </citation>
    <scope>NUCLEOTIDE SEQUENCE</scope>
</reference>
<keyword evidence="4" id="KW-1003">Cell membrane</keyword>
<dbReference type="PANTHER" id="PTHR33529">
    <property type="entry name" value="SLR0882 PROTEIN-RELATED"/>
    <property type="match status" value="1"/>
</dbReference>
<feature type="transmembrane region" description="Helical" evidence="9">
    <location>
        <begin position="331"/>
        <end position="348"/>
    </location>
</feature>
<evidence type="ECO:0000256" key="1">
    <source>
        <dbReference type="ARBA" id="ARBA00004429"/>
    </source>
</evidence>
<evidence type="ECO:0000256" key="2">
    <source>
        <dbReference type="ARBA" id="ARBA00014213"/>
    </source>
</evidence>
<feature type="transmembrane region" description="Helical" evidence="9">
    <location>
        <begin position="267"/>
        <end position="288"/>
    </location>
</feature>
<sequence length="364" mass="41326">MFQVIERYIAREVLQAMLGVLIVLLLIFVSNRLVRYLADVASGDLPAEILFTLLSLQAIKFFIWLLPPSMYFAVLLVLGRLYRDSEMSAMNACGIGPGKIYRGLLLVAVPVTFLAAWVSFIIVPKIAQVEYKITDNAKQAIEITGVTPGVFKRSGSGEKIFYVERMTADKQLSKNVFIYAKVKRRSVVFSAKRARVTIDKYGDRFLVLEDGYRYDGQPGQADYRMTQFENHALKLESKLRTDKNKRRDWVPIGELWKSQDVRDRAELQWRIAIPLSGFLLVLLAVPIGKVTPRQGQYGKLGVAIPLYIIYFLLLTSTRAKIAKGDFSPEIGLWWIHGLVLLLTIGLLIKQSGFTWIKKRFLGTK</sequence>
<evidence type="ECO:0000256" key="5">
    <source>
        <dbReference type="ARBA" id="ARBA00022519"/>
    </source>
</evidence>
<dbReference type="AlphaFoldDB" id="A0A3B0YT48"/>
<evidence type="ECO:0000256" key="3">
    <source>
        <dbReference type="ARBA" id="ARBA00022448"/>
    </source>
</evidence>
<dbReference type="NCBIfam" id="TIGR04407">
    <property type="entry name" value="LptF_YjgP"/>
    <property type="match status" value="1"/>
</dbReference>
<dbReference type="GO" id="GO:0015920">
    <property type="term" value="P:lipopolysaccharide transport"/>
    <property type="evidence" value="ECO:0007669"/>
    <property type="project" value="TreeGrafter"/>
</dbReference>
<dbReference type="GO" id="GO:0055085">
    <property type="term" value="P:transmembrane transport"/>
    <property type="evidence" value="ECO:0007669"/>
    <property type="project" value="InterPro"/>
</dbReference>
<dbReference type="InterPro" id="IPR005495">
    <property type="entry name" value="LptG/LptF_permease"/>
</dbReference>
<keyword evidence="5" id="KW-0997">Cell inner membrane</keyword>
<evidence type="ECO:0000256" key="4">
    <source>
        <dbReference type="ARBA" id="ARBA00022475"/>
    </source>
</evidence>
<evidence type="ECO:0000256" key="9">
    <source>
        <dbReference type="SAM" id="Phobius"/>
    </source>
</evidence>
<evidence type="ECO:0000313" key="10">
    <source>
        <dbReference type="EMBL" id="VAW78452.1"/>
    </source>
</evidence>
<gene>
    <name evidence="10" type="ORF">MNBD_GAMMA12-936</name>
</gene>
<comment type="subcellular location">
    <subcellularLocation>
        <location evidence="1">Cell inner membrane</location>
        <topology evidence="1">Multi-pass membrane protein</topology>
    </subcellularLocation>
</comment>
<feature type="transmembrane region" description="Helical" evidence="9">
    <location>
        <begin position="103"/>
        <end position="123"/>
    </location>
</feature>
<protein>
    <recommendedName>
        <fullName evidence="2">Lipopolysaccharide export system permease protein LptF</fullName>
    </recommendedName>
</protein>
<name>A0A3B0YT48_9ZZZZ</name>
<dbReference type="InterPro" id="IPR030922">
    <property type="entry name" value="LptF"/>
</dbReference>
<evidence type="ECO:0000256" key="6">
    <source>
        <dbReference type="ARBA" id="ARBA00022692"/>
    </source>
</evidence>
<keyword evidence="3" id="KW-0813">Transport</keyword>